<keyword evidence="2" id="KW-1185">Reference proteome</keyword>
<evidence type="ECO:0000313" key="1">
    <source>
        <dbReference type="EMBL" id="KAG8190308.1"/>
    </source>
</evidence>
<accession>A0AAV6V365</accession>
<name>A0AAV6V365_9ARAC</name>
<evidence type="ECO:0000313" key="2">
    <source>
        <dbReference type="Proteomes" id="UP000827092"/>
    </source>
</evidence>
<protein>
    <submittedName>
        <fullName evidence="1">Uncharacterized protein</fullName>
    </submittedName>
</protein>
<dbReference type="Proteomes" id="UP000827092">
    <property type="component" value="Unassembled WGS sequence"/>
</dbReference>
<comment type="caution">
    <text evidence="1">The sequence shown here is derived from an EMBL/GenBank/DDBJ whole genome shotgun (WGS) entry which is preliminary data.</text>
</comment>
<reference evidence="1 2" key="1">
    <citation type="journal article" date="2022" name="Nat. Ecol. Evol.">
        <title>A masculinizing supergene underlies an exaggerated male reproductive morph in a spider.</title>
        <authorList>
            <person name="Hendrickx F."/>
            <person name="De Corte Z."/>
            <person name="Sonet G."/>
            <person name="Van Belleghem S.M."/>
            <person name="Kostlbacher S."/>
            <person name="Vangestel C."/>
        </authorList>
    </citation>
    <scope>NUCLEOTIDE SEQUENCE [LARGE SCALE GENOMIC DNA]</scope>
    <source>
        <strain evidence="1">W744_W776</strain>
    </source>
</reference>
<organism evidence="1 2">
    <name type="scientific">Oedothorax gibbosus</name>
    <dbReference type="NCBI Taxonomy" id="931172"/>
    <lineage>
        <taxon>Eukaryota</taxon>
        <taxon>Metazoa</taxon>
        <taxon>Ecdysozoa</taxon>
        <taxon>Arthropoda</taxon>
        <taxon>Chelicerata</taxon>
        <taxon>Arachnida</taxon>
        <taxon>Araneae</taxon>
        <taxon>Araneomorphae</taxon>
        <taxon>Entelegynae</taxon>
        <taxon>Araneoidea</taxon>
        <taxon>Linyphiidae</taxon>
        <taxon>Erigoninae</taxon>
        <taxon>Oedothorax</taxon>
    </lineage>
</organism>
<sequence>MKFFYHTALTTPTTHNQHYPSFMFLSNRSPYGRLHLSARLGLIEKPPNRAEIEEMALDTHFAPETL</sequence>
<dbReference type="EMBL" id="JAFNEN010000187">
    <property type="protein sequence ID" value="KAG8190308.1"/>
    <property type="molecule type" value="Genomic_DNA"/>
</dbReference>
<gene>
    <name evidence="1" type="ORF">JTE90_012594</name>
</gene>
<proteinExistence type="predicted"/>
<dbReference type="AlphaFoldDB" id="A0AAV6V365"/>